<dbReference type="EMBL" id="BOQP01000008">
    <property type="protein sequence ID" value="GIM70035.1"/>
    <property type="molecule type" value="Genomic_DNA"/>
</dbReference>
<comment type="caution">
    <text evidence="3">The sequence shown here is derived from an EMBL/GenBank/DDBJ whole genome shotgun (WGS) entry which is preliminary data.</text>
</comment>
<keyword evidence="4" id="KW-1185">Reference proteome</keyword>
<keyword evidence="1" id="KW-0812">Transmembrane</keyword>
<dbReference type="SMART" id="SM00327">
    <property type="entry name" value="VWA"/>
    <property type="match status" value="1"/>
</dbReference>
<gene>
    <name evidence="3" type="ORF">Aco04nite_18130</name>
</gene>
<evidence type="ECO:0000256" key="1">
    <source>
        <dbReference type="SAM" id="Phobius"/>
    </source>
</evidence>
<feature type="domain" description="VWFA" evidence="2">
    <location>
        <begin position="388"/>
        <end position="589"/>
    </location>
</feature>
<sequence length="596" mass="62802">MLWIAAGLTAALLVVGLVLVARRRKKKAPAPVERTTSFDGFVTAADRLALEAAQTAERPRGRWLIVPATIVVLVAAGGGMTLLQRGRTTTDTQRTVCPDTTLEVSAAPEIAPVIEEAARSLAGPDESECGPIHVTAEDPSAVAQAARRPDVWIPSSSAWLKIAETGGTTYDARGETVARSPVVLAAPKAIAPMIVKDGHGSWAALVDGVAKKRIPASSMPDPTHNTVGMLSVFAVHAAMERTTPDSGIAQLRALTLRSRLKDPNADPAVLLTRTADMKDDAEAAAEIGFFPTTEQQLRAYAKADHGVELTGVVPADAIVEADYPFAVARSSTHKQLADQLHTAIKPAAVKAAGFRTEKTPRALKLPEEPQDLQGPALNWSQYRTLPFQVLLLIDGSGSMNQKVTDKSGRTTTRAALLRESGANANALFGEDTSIGMWFFSAPTPESPAHTEAVPLGPLAEEIGGVTRRQAMGAAIARYKAENDAGTPLYRTVLDGVAAMRSQEKAGAVNLVIVLTDGRDEESSFEMTQQEFLGELKQDQDPTKPVPIIAVGYGGDADMNALTTMAEATGGKAISATDPADMASAIAQAFLAAHAPK</sequence>
<organism evidence="3 4">
    <name type="scientific">Winogradskya consettensis</name>
    <dbReference type="NCBI Taxonomy" id="113560"/>
    <lineage>
        <taxon>Bacteria</taxon>
        <taxon>Bacillati</taxon>
        <taxon>Actinomycetota</taxon>
        <taxon>Actinomycetes</taxon>
        <taxon>Micromonosporales</taxon>
        <taxon>Micromonosporaceae</taxon>
        <taxon>Winogradskya</taxon>
    </lineage>
</organism>
<dbReference type="SUPFAM" id="SSF53300">
    <property type="entry name" value="vWA-like"/>
    <property type="match status" value="1"/>
</dbReference>
<evidence type="ECO:0000313" key="4">
    <source>
        <dbReference type="Proteomes" id="UP000680865"/>
    </source>
</evidence>
<dbReference type="PROSITE" id="PS50234">
    <property type="entry name" value="VWFA"/>
    <property type="match status" value="1"/>
</dbReference>
<dbReference type="Proteomes" id="UP000680865">
    <property type="component" value="Unassembled WGS sequence"/>
</dbReference>
<dbReference type="SUPFAM" id="SSF53850">
    <property type="entry name" value="Periplasmic binding protein-like II"/>
    <property type="match status" value="1"/>
</dbReference>
<dbReference type="InterPro" id="IPR036465">
    <property type="entry name" value="vWFA_dom_sf"/>
</dbReference>
<dbReference type="AlphaFoldDB" id="A0A919SCE5"/>
<protein>
    <recommendedName>
        <fullName evidence="2">VWFA domain-containing protein</fullName>
    </recommendedName>
</protein>
<keyword evidence="1" id="KW-1133">Transmembrane helix</keyword>
<reference evidence="3" key="1">
    <citation type="submission" date="2021-03" db="EMBL/GenBank/DDBJ databases">
        <title>Whole genome shotgun sequence of Actinoplanes consettensis NBRC 14913.</title>
        <authorList>
            <person name="Komaki H."/>
            <person name="Tamura T."/>
        </authorList>
    </citation>
    <scope>NUCLEOTIDE SEQUENCE</scope>
    <source>
        <strain evidence="3">NBRC 14913</strain>
    </source>
</reference>
<dbReference type="Pfam" id="PF13531">
    <property type="entry name" value="SBP_bac_11"/>
    <property type="match status" value="1"/>
</dbReference>
<accession>A0A919SCE5</accession>
<keyword evidence="1" id="KW-0472">Membrane</keyword>
<proteinExistence type="predicted"/>
<dbReference type="Pfam" id="PF00092">
    <property type="entry name" value="VWA"/>
    <property type="match status" value="1"/>
</dbReference>
<evidence type="ECO:0000259" key="2">
    <source>
        <dbReference type="PROSITE" id="PS50234"/>
    </source>
</evidence>
<dbReference type="InterPro" id="IPR002035">
    <property type="entry name" value="VWF_A"/>
</dbReference>
<dbReference type="Gene3D" id="3.40.50.410">
    <property type="entry name" value="von Willebrand factor, type A domain"/>
    <property type="match status" value="1"/>
</dbReference>
<evidence type="ECO:0000313" key="3">
    <source>
        <dbReference type="EMBL" id="GIM70035.1"/>
    </source>
</evidence>
<name>A0A919SCE5_9ACTN</name>
<feature type="transmembrane region" description="Helical" evidence="1">
    <location>
        <begin position="63"/>
        <end position="83"/>
    </location>
</feature>